<comment type="caution">
    <text evidence="2">The sequence shown here is derived from an EMBL/GenBank/DDBJ whole genome shotgun (WGS) entry which is preliminary data.</text>
</comment>
<gene>
    <name evidence="2" type="ORF">SK128_015064</name>
</gene>
<dbReference type="AlphaFoldDB" id="A0AAN8XCB1"/>
<feature type="compositionally biased region" description="Polar residues" evidence="1">
    <location>
        <begin position="342"/>
        <end position="353"/>
    </location>
</feature>
<feature type="compositionally biased region" description="Basic residues" evidence="1">
    <location>
        <begin position="370"/>
        <end position="379"/>
    </location>
</feature>
<feature type="compositionally biased region" description="Polar residues" evidence="1">
    <location>
        <begin position="240"/>
        <end position="255"/>
    </location>
</feature>
<feature type="compositionally biased region" description="Acidic residues" evidence="1">
    <location>
        <begin position="58"/>
        <end position="72"/>
    </location>
</feature>
<dbReference type="Proteomes" id="UP001381693">
    <property type="component" value="Unassembled WGS sequence"/>
</dbReference>
<feature type="compositionally biased region" description="Polar residues" evidence="1">
    <location>
        <begin position="34"/>
        <end position="53"/>
    </location>
</feature>
<name>A0AAN8XCB1_HALRR</name>
<keyword evidence="3" id="KW-1185">Reference proteome</keyword>
<evidence type="ECO:0000313" key="2">
    <source>
        <dbReference type="EMBL" id="KAK7078768.1"/>
    </source>
</evidence>
<organism evidence="2 3">
    <name type="scientific">Halocaridina rubra</name>
    <name type="common">Hawaiian red shrimp</name>
    <dbReference type="NCBI Taxonomy" id="373956"/>
    <lineage>
        <taxon>Eukaryota</taxon>
        <taxon>Metazoa</taxon>
        <taxon>Ecdysozoa</taxon>
        <taxon>Arthropoda</taxon>
        <taxon>Crustacea</taxon>
        <taxon>Multicrustacea</taxon>
        <taxon>Malacostraca</taxon>
        <taxon>Eumalacostraca</taxon>
        <taxon>Eucarida</taxon>
        <taxon>Decapoda</taxon>
        <taxon>Pleocyemata</taxon>
        <taxon>Caridea</taxon>
        <taxon>Atyoidea</taxon>
        <taxon>Atyidae</taxon>
        <taxon>Halocaridina</taxon>
    </lineage>
</organism>
<feature type="region of interest" description="Disordered" evidence="1">
    <location>
        <begin position="1"/>
        <end position="72"/>
    </location>
</feature>
<protein>
    <submittedName>
        <fullName evidence="2">Uncharacterized protein</fullName>
    </submittedName>
</protein>
<reference evidence="2 3" key="1">
    <citation type="submission" date="2023-11" db="EMBL/GenBank/DDBJ databases">
        <title>Halocaridina rubra genome assembly.</title>
        <authorList>
            <person name="Smith C."/>
        </authorList>
    </citation>
    <scope>NUCLEOTIDE SEQUENCE [LARGE SCALE GENOMIC DNA]</scope>
    <source>
        <strain evidence="2">EP-1</strain>
        <tissue evidence="2">Whole</tissue>
    </source>
</reference>
<evidence type="ECO:0000256" key="1">
    <source>
        <dbReference type="SAM" id="MobiDB-lite"/>
    </source>
</evidence>
<feature type="region of interest" description="Disordered" evidence="1">
    <location>
        <begin position="275"/>
        <end position="385"/>
    </location>
</feature>
<proteinExistence type="predicted"/>
<dbReference type="EMBL" id="JAXCGZ010007673">
    <property type="protein sequence ID" value="KAK7078768.1"/>
    <property type="molecule type" value="Genomic_DNA"/>
</dbReference>
<feature type="region of interest" description="Disordered" evidence="1">
    <location>
        <begin position="207"/>
        <end position="259"/>
    </location>
</feature>
<sequence length="385" mass="43771">MAKHGEYSFPSAHPDAATTQHHFRPPRTPAVNKTIPSTATPKTNVNNKNGSARRNSEGYDEEDNEDIGEEDYLSDASLDSKRLMKEDAGGQSYMRYRTTGTAEGKFREAMYHRVRNELCLMRQNSIRFSRGLVNYARQMVETKTRKYSESFLEFFQKWARELGILEMLTTMEEEMRGRRFLAKPLVLVRVLIEVLLASLLRQVRGKRSRRTRSMRSESLRRRAQQSLSGMTNPLPLSPAALQQSSEPAQHPQLSVQPALRPTVLKEEERDLDGFLSKDSALGSEDNHSEECESDQTISPNDEGPESDSDMERQRRRSYDSSNSPAFKGSLDRIDENDVSDNGEPSSLENNQIVDANLLNADEHKPNSQSKKGKSSKQKLRFNPQL</sequence>
<feature type="compositionally biased region" description="Basic and acidic residues" evidence="1">
    <location>
        <begin position="309"/>
        <end position="318"/>
    </location>
</feature>
<accession>A0AAN8XCB1</accession>
<evidence type="ECO:0000313" key="3">
    <source>
        <dbReference type="Proteomes" id="UP001381693"/>
    </source>
</evidence>